<dbReference type="GeneID" id="301457465"/>
<protein>
    <submittedName>
        <fullName evidence="2">Transposase</fullName>
    </submittedName>
</protein>
<sequence length="113" mass="12886">MPKPYPSEFRDDVVRVARSREPGVTIEQIATDFGVHPMTLTKWMRRAAVEEGAKPGVTRSEGAELREARKRIRLLEQEVEVLRRAAAYLSRANLPGKGRFYASCQVMRVRSSR</sequence>
<evidence type="ECO:0000313" key="3">
    <source>
        <dbReference type="Proteomes" id="UP001183582"/>
    </source>
</evidence>
<dbReference type="Gene3D" id="1.10.10.60">
    <property type="entry name" value="Homeodomain-like"/>
    <property type="match status" value="1"/>
</dbReference>
<gene>
    <name evidence="2" type="ORF">KZC50_04510</name>
</gene>
<name>A0AAJ2LZU2_9MICO</name>
<dbReference type="GO" id="GO:0004803">
    <property type="term" value="F:transposase activity"/>
    <property type="evidence" value="ECO:0007669"/>
    <property type="project" value="InterPro"/>
</dbReference>
<dbReference type="Pfam" id="PF01527">
    <property type="entry name" value="HTH_Tnp_1"/>
    <property type="match status" value="1"/>
</dbReference>
<organism evidence="2 3">
    <name type="scientific">Microbacterium aurantiacum</name>
    <dbReference type="NCBI Taxonomy" id="162393"/>
    <lineage>
        <taxon>Bacteria</taxon>
        <taxon>Bacillati</taxon>
        <taxon>Actinomycetota</taxon>
        <taxon>Actinomycetes</taxon>
        <taxon>Micrococcales</taxon>
        <taxon>Microbacteriaceae</taxon>
        <taxon>Microbacterium</taxon>
    </lineage>
</organism>
<comment type="caution">
    <text evidence="2">The sequence shown here is derived from an EMBL/GenBank/DDBJ whole genome shotgun (WGS) entry which is preliminary data.</text>
</comment>
<dbReference type="InterPro" id="IPR002514">
    <property type="entry name" value="Transposase_8"/>
</dbReference>
<dbReference type="SUPFAM" id="SSF46689">
    <property type="entry name" value="Homeodomain-like"/>
    <property type="match status" value="1"/>
</dbReference>
<proteinExistence type="predicted"/>
<reference evidence="2 3" key="1">
    <citation type="submission" date="2021-06" db="EMBL/GenBank/DDBJ databases">
        <title>Genome-based taxonomic framework of Microbacterium strains isolated from marine environment, the description of four new species and reclassification of four preexisting species.</title>
        <authorList>
            <person name="Lee S.D."/>
            <person name="Kim S.-M."/>
            <person name="Byeon Y.-S."/>
            <person name="Yang H.L."/>
            <person name="Kim I.S."/>
        </authorList>
    </citation>
    <scope>NUCLEOTIDE SEQUENCE [LARGE SCALE GENOMIC DNA]</scope>
    <source>
        <strain evidence="2 3">KACC 20514</strain>
    </source>
</reference>
<feature type="coiled-coil region" evidence="1">
    <location>
        <begin position="58"/>
        <end position="92"/>
    </location>
</feature>
<dbReference type="RefSeq" id="WP_310890759.1">
    <property type="nucleotide sequence ID" value="NZ_BAAAGR010000001.1"/>
</dbReference>
<dbReference type="GO" id="GO:0006313">
    <property type="term" value="P:DNA transposition"/>
    <property type="evidence" value="ECO:0007669"/>
    <property type="project" value="InterPro"/>
</dbReference>
<accession>A0AAJ2LZU2</accession>
<dbReference type="EMBL" id="JAHWXH010000001">
    <property type="protein sequence ID" value="MDS0244871.1"/>
    <property type="molecule type" value="Genomic_DNA"/>
</dbReference>
<dbReference type="InterPro" id="IPR009057">
    <property type="entry name" value="Homeodomain-like_sf"/>
</dbReference>
<dbReference type="GO" id="GO:0003677">
    <property type="term" value="F:DNA binding"/>
    <property type="evidence" value="ECO:0007669"/>
    <property type="project" value="InterPro"/>
</dbReference>
<evidence type="ECO:0000313" key="2">
    <source>
        <dbReference type="EMBL" id="MDS0244871.1"/>
    </source>
</evidence>
<keyword evidence="1" id="KW-0175">Coiled coil</keyword>
<dbReference type="AlphaFoldDB" id="A0AAJ2LZU2"/>
<dbReference type="Proteomes" id="UP001183582">
    <property type="component" value="Unassembled WGS sequence"/>
</dbReference>
<evidence type="ECO:0000256" key="1">
    <source>
        <dbReference type="SAM" id="Coils"/>
    </source>
</evidence>